<reference evidence="3 4" key="1">
    <citation type="journal article" date="2016" name="Genome Announc.">
        <title>Genome Sequence of Madurella mycetomatis mm55, Isolated from a Human Mycetoma Case in Sudan.</title>
        <authorList>
            <person name="Smit S."/>
            <person name="Derks M.F."/>
            <person name="Bervoets S."/>
            <person name="Fahal A."/>
            <person name="van Leeuwen W."/>
            <person name="van Belkum A."/>
            <person name="van de Sande W.W."/>
        </authorList>
    </citation>
    <scope>NUCLEOTIDE SEQUENCE [LARGE SCALE GENOMIC DNA]</scope>
    <source>
        <strain evidence="4">mm55</strain>
    </source>
</reference>
<keyword evidence="2" id="KW-0808">Transferase</keyword>
<name>A0A175WIP1_9PEZI</name>
<proteinExistence type="inferred from homology"/>
<dbReference type="VEuPathDB" id="FungiDB:MMYC01_200839"/>
<dbReference type="PRINTS" id="PR01543">
    <property type="entry name" value="ANATRNSFRASE"/>
</dbReference>
<dbReference type="InterPro" id="IPR001447">
    <property type="entry name" value="Arylamine_N-AcTrfase"/>
</dbReference>
<comment type="similarity">
    <text evidence="1 2">Belongs to the arylamine N-acetyltransferase family.</text>
</comment>
<dbReference type="EMBL" id="LCTW02000009">
    <property type="protein sequence ID" value="KXX82744.1"/>
    <property type="molecule type" value="Genomic_DNA"/>
</dbReference>
<dbReference type="Pfam" id="PF00797">
    <property type="entry name" value="Acetyltransf_2"/>
    <property type="match status" value="1"/>
</dbReference>
<dbReference type="AlphaFoldDB" id="A0A175WIP1"/>
<protein>
    <submittedName>
        <fullName evidence="3">Arylamine N-acetyltransferase, pineal gland isozyme NAT-3</fullName>
    </submittedName>
</protein>
<organism evidence="3 4">
    <name type="scientific">Madurella mycetomatis</name>
    <dbReference type="NCBI Taxonomy" id="100816"/>
    <lineage>
        <taxon>Eukaryota</taxon>
        <taxon>Fungi</taxon>
        <taxon>Dikarya</taxon>
        <taxon>Ascomycota</taxon>
        <taxon>Pezizomycotina</taxon>
        <taxon>Sordariomycetes</taxon>
        <taxon>Sordariomycetidae</taxon>
        <taxon>Sordariales</taxon>
        <taxon>Sordariales incertae sedis</taxon>
        <taxon>Madurella</taxon>
    </lineage>
</organism>
<evidence type="ECO:0000256" key="1">
    <source>
        <dbReference type="ARBA" id="ARBA00006547"/>
    </source>
</evidence>
<gene>
    <name evidence="3" type="ORF">MMYC01_200839</name>
</gene>
<evidence type="ECO:0000313" key="4">
    <source>
        <dbReference type="Proteomes" id="UP000078237"/>
    </source>
</evidence>
<evidence type="ECO:0000313" key="3">
    <source>
        <dbReference type="EMBL" id="KXX82744.1"/>
    </source>
</evidence>
<keyword evidence="4" id="KW-1185">Reference proteome</keyword>
<keyword evidence="2" id="KW-0012">Acyltransferase</keyword>
<dbReference type="Gene3D" id="3.30.2140.20">
    <property type="match status" value="1"/>
</dbReference>
<dbReference type="OrthoDB" id="10260017at2759"/>
<accession>A0A175WIP1</accession>
<comment type="caution">
    <text evidence="3">The sequence shown here is derived from an EMBL/GenBank/DDBJ whole genome shotgun (WGS) entry which is preliminary data.</text>
</comment>
<dbReference type="PANTHER" id="PTHR11786">
    <property type="entry name" value="N-HYDROXYARYLAMINE O-ACETYLTRANSFERASE"/>
    <property type="match status" value="1"/>
</dbReference>
<dbReference type="InterPro" id="IPR053710">
    <property type="entry name" value="Arylamine_NAT_domain_sf"/>
</dbReference>
<dbReference type="SUPFAM" id="SSF54001">
    <property type="entry name" value="Cysteine proteinases"/>
    <property type="match status" value="1"/>
</dbReference>
<dbReference type="GO" id="GO:0016407">
    <property type="term" value="F:acetyltransferase activity"/>
    <property type="evidence" value="ECO:0007669"/>
    <property type="project" value="InterPro"/>
</dbReference>
<evidence type="ECO:0000256" key="2">
    <source>
        <dbReference type="RuleBase" id="RU003452"/>
    </source>
</evidence>
<dbReference type="PANTHER" id="PTHR11786:SF0">
    <property type="entry name" value="ARYLAMINE N-ACETYLTRANSFERASE 4-RELATED"/>
    <property type="match status" value="1"/>
</dbReference>
<dbReference type="InterPro" id="IPR038765">
    <property type="entry name" value="Papain-like_cys_pep_sf"/>
</dbReference>
<dbReference type="STRING" id="100816.A0A175WIP1"/>
<sequence length="303" mass="34439">MHTYTEAQLRRYLEYIGCREDARQAVSADPLALLTTVQRLHMARVPFESLSLHYSRHRLLSLNPEDLYTKIVGTGRGGYCMEVNAFFATILRTLGFTLISVGARVKGGDGYNGWDHMVNLVTINKTRYLVDVGFGSNGPLNPVPLEHNHEFVGISPFRGRLQYRCLEEHSDPEQRVWVYSGKPIESAAWRDLYAFTEIEFFPGDFEVMNLKTMTAPQSFFVQSVMCMCTLLDAEKTQPAGLLILHRDYVKQQVGDQSKIIEALETEEQRVRALEKYFGIVLSLEEQKAIRGLASELKSKRGHA</sequence>
<dbReference type="Proteomes" id="UP000078237">
    <property type="component" value="Unassembled WGS sequence"/>
</dbReference>